<evidence type="ECO:0000313" key="5">
    <source>
        <dbReference type="Proteomes" id="UP000721844"/>
    </source>
</evidence>
<dbReference type="AlphaFoldDB" id="A0A963Z2G5"/>
<dbReference type="Proteomes" id="UP000721844">
    <property type="component" value="Unassembled WGS sequence"/>
</dbReference>
<keyword evidence="5" id="KW-1185">Reference proteome</keyword>
<evidence type="ECO:0000256" key="1">
    <source>
        <dbReference type="ARBA" id="ARBA00010211"/>
    </source>
</evidence>
<dbReference type="Pfam" id="PF01557">
    <property type="entry name" value="FAA_hydrolase"/>
    <property type="match status" value="1"/>
</dbReference>
<gene>
    <name evidence="4" type="ORF">ACELLULO517_14760</name>
</gene>
<dbReference type="FunFam" id="3.90.850.10:FF:000002">
    <property type="entry name" value="2-hydroxyhepta-2,4-diene-1,7-dioate isomerase"/>
    <property type="match status" value="1"/>
</dbReference>
<dbReference type="InterPro" id="IPR036663">
    <property type="entry name" value="Fumarylacetoacetase_C_sf"/>
</dbReference>
<dbReference type="GO" id="GO:0016853">
    <property type="term" value="F:isomerase activity"/>
    <property type="evidence" value="ECO:0007669"/>
    <property type="project" value="UniProtKB-ARBA"/>
</dbReference>
<keyword evidence="4" id="KW-0378">Hydrolase</keyword>
<dbReference type="InterPro" id="IPR011234">
    <property type="entry name" value="Fumarylacetoacetase-like_C"/>
</dbReference>
<accession>A0A963Z2G5</accession>
<evidence type="ECO:0000313" key="4">
    <source>
        <dbReference type="EMBL" id="MCB8881509.1"/>
    </source>
</evidence>
<dbReference type="GO" id="GO:0016787">
    <property type="term" value="F:hydrolase activity"/>
    <property type="evidence" value="ECO:0007669"/>
    <property type="project" value="UniProtKB-KW"/>
</dbReference>
<comment type="similarity">
    <text evidence="1">Belongs to the FAH family.</text>
</comment>
<dbReference type="SUPFAM" id="SSF56529">
    <property type="entry name" value="FAH"/>
    <property type="match status" value="1"/>
</dbReference>
<evidence type="ECO:0000256" key="2">
    <source>
        <dbReference type="ARBA" id="ARBA00022723"/>
    </source>
</evidence>
<keyword evidence="2" id="KW-0479">Metal-binding</keyword>
<comment type="caution">
    <text evidence="4">The sequence shown here is derived from an EMBL/GenBank/DDBJ whole genome shotgun (WGS) entry which is preliminary data.</text>
</comment>
<name>A0A963Z2G5_9PROT</name>
<reference evidence="4 5" key="1">
    <citation type="journal article" date="2021" name="Microorganisms">
        <title>Acidisoma silvae sp. nov. and Acidisomacellulosilytica sp. nov., Two Acidophilic Bacteria Isolated from Decaying Wood, Hydrolyzing Cellulose and Producing Poly-3-hydroxybutyrate.</title>
        <authorList>
            <person name="Mieszkin S."/>
            <person name="Pouder E."/>
            <person name="Uroz S."/>
            <person name="Simon-Colin C."/>
            <person name="Alain K."/>
        </authorList>
    </citation>
    <scope>NUCLEOTIDE SEQUENCE [LARGE SCALE GENOMIC DNA]</scope>
    <source>
        <strain evidence="4 5">HW T5.17</strain>
    </source>
</reference>
<feature type="domain" description="Fumarylacetoacetase-like C-terminal" evidence="3">
    <location>
        <begin position="77"/>
        <end position="282"/>
    </location>
</feature>
<dbReference type="GO" id="GO:0046872">
    <property type="term" value="F:metal ion binding"/>
    <property type="evidence" value="ECO:0007669"/>
    <property type="project" value="UniProtKB-KW"/>
</dbReference>
<organism evidence="4 5">
    <name type="scientific">Acidisoma cellulosilyticum</name>
    <dbReference type="NCBI Taxonomy" id="2802395"/>
    <lineage>
        <taxon>Bacteria</taxon>
        <taxon>Pseudomonadati</taxon>
        <taxon>Pseudomonadota</taxon>
        <taxon>Alphaproteobacteria</taxon>
        <taxon>Acetobacterales</taxon>
        <taxon>Acidocellaceae</taxon>
        <taxon>Acidisoma</taxon>
    </lineage>
</organism>
<dbReference type="InterPro" id="IPR051121">
    <property type="entry name" value="FAH"/>
</dbReference>
<dbReference type="GO" id="GO:0019752">
    <property type="term" value="P:carboxylic acid metabolic process"/>
    <property type="evidence" value="ECO:0007669"/>
    <property type="project" value="UniProtKB-ARBA"/>
</dbReference>
<protein>
    <submittedName>
        <fullName evidence="4">Fumarylacetoacetate hydrolase family protein</fullName>
    </submittedName>
</protein>
<dbReference type="PANTHER" id="PTHR42796">
    <property type="entry name" value="FUMARYLACETOACETATE HYDROLASE DOMAIN-CONTAINING PROTEIN 2A-RELATED"/>
    <property type="match status" value="1"/>
</dbReference>
<proteinExistence type="inferred from homology"/>
<dbReference type="PANTHER" id="PTHR42796:SF4">
    <property type="entry name" value="FUMARYLACETOACETATE HYDROLASE DOMAIN-CONTAINING PROTEIN 2A"/>
    <property type="match status" value="1"/>
</dbReference>
<dbReference type="RefSeq" id="WP_227308175.1">
    <property type="nucleotide sequence ID" value="NZ_JAESVA010000004.1"/>
</dbReference>
<evidence type="ECO:0000259" key="3">
    <source>
        <dbReference type="Pfam" id="PF01557"/>
    </source>
</evidence>
<dbReference type="Gene3D" id="3.90.850.10">
    <property type="entry name" value="Fumarylacetoacetase-like, C-terminal domain"/>
    <property type="match status" value="1"/>
</dbReference>
<dbReference type="EMBL" id="JAESVA010000004">
    <property type="protein sequence ID" value="MCB8881509.1"/>
    <property type="molecule type" value="Genomic_DNA"/>
</dbReference>
<sequence length="297" mass="31807">MRLISFLQQGKPAIGVATATGIVDLTAADSIFPDDLGAFVRGGEALRIAAMRVVESNAPRVDEASIRYLPLIASPGKMICLGLNYQEHAAEGGYQRPEWPTTFLRCGTSLTAHGAAIIRPIVSEQLDYEAELAVIMGRSIRHATVEEGLDAVYGYSCFNDASVRDYQRKTIQWTMGKNFQQTGAFGPALVTADELPRGAVGLSIACRLNGNVVQQADTAQMIFPVGETLAMLSECVTLEAGDVIVMGTPSGVGHARKPPLWMRHGDTVEVEIEGVGLLHNVIEDEPASRPESSRAAA</sequence>